<evidence type="ECO:0000256" key="6">
    <source>
        <dbReference type="SAM" id="Phobius"/>
    </source>
</evidence>
<reference evidence="8 9" key="1">
    <citation type="submission" date="2019-09" db="EMBL/GenBank/DDBJ databases">
        <title>Nitrincola iocasae sp. nov., a bacterium isolated from the sediment collected at a cold seep field in South China Sea.</title>
        <authorList>
            <person name="Zhang H."/>
            <person name="Wang H."/>
            <person name="Li C."/>
        </authorList>
    </citation>
    <scope>NUCLEOTIDE SEQUENCE [LARGE SCALE GENOMIC DNA]</scope>
    <source>
        <strain evidence="8 9">KXZD1103</strain>
    </source>
</reference>
<dbReference type="EMBL" id="CP044222">
    <property type="protein sequence ID" value="QEW05169.1"/>
    <property type="molecule type" value="Genomic_DNA"/>
</dbReference>
<feature type="transmembrane region" description="Helical" evidence="6">
    <location>
        <begin position="298"/>
        <end position="325"/>
    </location>
</feature>
<feature type="transmembrane region" description="Helical" evidence="6">
    <location>
        <begin position="461"/>
        <end position="481"/>
    </location>
</feature>
<feature type="transmembrane region" description="Helical" evidence="6">
    <location>
        <begin position="248"/>
        <end position="271"/>
    </location>
</feature>
<feature type="transmembrane region" description="Helical" evidence="6">
    <location>
        <begin position="750"/>
        <end position="774"/>
    </location>
</feature>
<dbReference type="InterPro" id="IPR038766">
    <property type="entry name" value="Membrane_comp_ABC_pdt"/>
</dbReference>
<organism evidence="8 9">
    <name type="scientific">Nitrincola iocasae</name>
    <dbReference type="NCBI Taxonomy" id="2614693"/>
    <lineage>
        <taxon>Bacteria</taxon>
        <taxon>Pseudomonadati</taxon>
        <taxon>Pseudomonadota</taxon>
        <taxon>Gammaproteobacteria</taxon>
        <taxon>Oceanospirillales</taxon>
        <taxon>Oceanospirillaceae</taxon>
        <taxon>Nitrincola</taxon>
    </lineage>
</organism>
<accession>A0A5J6L935</accession>
<feature type="transmembrane region" description="Helical" evidence="6">
    <location>
        <begin position="21"/>
        <end position="41"/>
    </location>
</feature>
<protein>
    <submittedName>
        <fullName evidence="8">FtsX-like permease family protein</fullName>
    </submittedName>
</protein>
<feature type="transmembrane region" description="Helical" evidence="6">
    <location>
        <begin position="786"/>
        <end position="806"/>
    </location>
</feature>
<dbReference type="Proteomes" id="UP000325606">
    <property type="component" value="Chromosome"/>
</dbReference>
<dbReference type="KEGG" id="nik:F5I99_00890"/>
<sequence>MKGFRLLLLRQIGSQLRTTEWRALLFATWIAIALATLLALLGDRLERGLLRESAAMLGADLVLSSQRPINPERIELARDAGLKTSEVAQFPSMIHVGEQMMLVSVRAATPPYPLRGQIRTQPEQPTPMPPPGEVWVEARILSQLGLAQGDSITLGYSELRIGAEMLSSPDRGTGFRSFSPQLVMHSDDLEATRILAPGSRAQFRLLMAGPGEILEQFETQLQSDLSSDERLFSLRSDQPMTGAALGGALSYLKLTALIALLLAALTIFLSLRRFSIGQHKRCALLLSLGMRANDLIRLYLCQLLIAWFILSLLGTLTGVLLEQLILSWLNELLPQQLPQPTAWRYLSGSAMGFALLILLGLPPVLQLSRVAVSSLFRDEVSGSDKRAVSIQLVCFTLLAAALLTFLEAPLAASTLLLLILIGGAVFGWIAQRCLRLLARPLAHKLLLGRLLLMRLEQQKRWHRLQAGVVILLMTLLSLVWISRTDLLADWQAQIPDNTPNYFVVNIQPWQTEPLETFLQQEGINSELYPMVRGRISTLNGEPIRAHMSPEQLEHNTLNRELNLSWNNQPPAHNRLVAGNWWTTDTSEAEISVESEMAEDLGLIPGDRLGFDLGGLTVEARITSLREVEWASFKPNFYVIFNQAALQDMPATFITSFRLTPEQDALATQLVREFPSLTLIDIGQLLQQIATWMQRLGDSSALILSLTLFCGALLMLLTLRQALDQRRYESALLQTLGASARQTQQLDLLELMLLGLVCGVLAVWTAEGTLALLYLYLLHLEPGLHPFMWMLLPAASTLFFTLSGALMRRQLTLPQCYRLLRTG</sequence>
<keyword evidence="2" id="KW-1003">Cell membrane</keyword>
<evidence type="ECO:0000256" key="4">
    <source>
        <dbReference type="ARBA" id="ARBA00022989"/>
    </source>
</evidence>
<dbReference type="InterPro" id="IPR003838">
    <property type="entry name" value="ABC3_permease_C"/>
</dbReference>
<feature type="domain" description="ABC3 transporter permease C-terminal" evidence="7">
    <location>
        <begin position="256"/>
        <end position="369"/>
    </location>
</feature>
<feature type="transmembrane region" description="Helical" evidence="6">
    <location>
        <begin position="412"/>
        <end position="430"/>
    </location>
</feature>
<proteinExistence type="predicted"/>
<evidence type="ECO:0000313" key="8">
    <source>
        <dbReference type="EMBL" id="QEW05169.1"/>
    </source>
</evidence>
<dbReference type="PANTHER" id="PTHR30287">
    <property type="entry name" value="MEMBRANE COMPONENT OF PREDICTED ABC SUPERFAMILY METABOLITE UPTAKE TRANSPORTER"/>
    <property type="match status" value="1"/>
</dbReference>
<keyword evidence="3 6" id="KW-0812">Transmembrane</keyword>
<feature type="transmembrane region" description="Helical" evidence="6">
    <location>
        <begin position="386"/>
        <end position="406"/>
    </location>
</feature>
<keyword evidence="4 6" id="KW-1133">Transmembrane helix</keyword>
<feature type="transmembrane region" description="Helical" evidence="6">
    <location>
        <begin position="700"/>
        <end position="718"/>
    </location>
</feature>
<dbReference type="RefSeq" id="WP_151053234.1">
    <property type="nucleotide sequence ID" value="NZ_CP044222.1"/>
</dbReference>
<name>A0A5J6L935_9GAMM</name>
<feature type="transmembrane region" description="Helical" evidence="6">
    <location>
        <begin position="345"/>
        <end position="365"/>
    </location>
</feature>
<gene>
    <name evidence="8" type="ORF">F5I99_00890</name>
</gene>
<evidence type="ECO:0000256" key="3">
    <source>
        <dbReference type="ARBA" id="ARBA00022692"/>
    </source>
</evidence>
<dbReference type="Pfam" id="PF02687">
    <property type="entry name" value="FtsX"/>
    <property type="match status" value="2"/>
</dbReference>
<dbReference type="GO" id="GO:0005886">
    <property type="term" value="C:plasma membrane"/>
    <property type="evidence" value="ECO:0007669"/>
    <property type="project" value="UniProtKB-SubCell"/>
</dbReference>
<evidence type="ECO:0000256" key="1">
    <source>
        <dbReference type="ARBA" id="ARBA00004651"/>
    </source>
</evidence>
<comment type="subcellular location">
    <subcellularLocation>
        <location evidence="1">Cell membrane</location>
        <topology evidence="1">Multi-pass membrane protein</topology>
    </subcellularLocation>
</comment>
<dbReference type="AlphaFoldDB" id="A0A5J6L935"/>
<dbReference type="PANTHER" id="PTHR30287:SF1">
    <property type="entry name" value="INNER MEMBRANE PROTEIN"/>
    <property type="match status" value="1"/>
</dbReference>
<evidence type="ECO:0000256" key="5">
    <source>
        <dbReference type="ARBA" id="ARBA00023136"/>
    </source>
</evidence>
<keyword evidence="9" id="KW-1185">Reference proteome</keyword>
<evidence type="ECO:0000313" key="9">
    <source>
        <dbReference type="Proteomes" id="UP000325606"/>
    </source>
</evidence>
<feature type="domain" description="ABC3 transporter permease C-terminal" evidence="7">
    <location>
        <begin position="701"/>
        <end position="809"/>
    </location>
</feature>
<evidence type="ECO:0000256" key="2">
    <source>
        <dbReference type="ARBA" id="ARBA00022475"/>
    </source>
</evidence>
<evidence type="ECO:0000259" key="7">
    <source>
        <dbReference type="Pfam" id="PF02687"/>
    </source>
</evidence>
<keyword evidence="5 6" id="KW-0472">Membrane</keyword>